<protein>
    <recommendedName>
        <fullName evidence="1">Bacteriophage T5 Orf172 DNA-binding domain-containing protein</fullName>
    </recommendedName>
</protein>
<dbReference type="SMART" id="SM00974">
    <property type="entry name" value="T5orf172"/>
    <property type="match status" value="1"/>
</dbReference>
<evidence type="ECO:0000313" key="3">
    <source>
        <dbReference type="Proteomes" id="UP000772434"/>
    </source>
</evidence>
<evidence type="ECO:0000259" key="1">
    <source>
        <dbReference type="SMART" id="SM00974"/>
    </source>
</evidence>
<gene>
    <name evidence="2" type="ORF">BDP27DRAFT_1370585</name>
</gene>
<feature type="domain" description="Bacteriophage T5 Orf172 DNA-binding" evidence="1">
    <location>
        <begin position="39"/>
        <end position="128"/>
    </location>
</feature>
<dbReference type="OrthoDB" id="2915755at2759"/>
<dbReference type="AlphaFoldDB" id="A0A9P5P7P6"/>
<dbReference type="PANTHER" id="PTHR28094">
    <property type="entry name" value="MEIOTICALLY UP-REGULATED GENE 113 PROTEIN"/>
    <property type="match status" value="1"/>
</dbReference>
<reference evidence="2" key="1">
    <citation type="submission" date="2020-11" db="EMBL/GenBank/DDBJ databases">
        <authorList>
            <consortium name="DOE Joint Genome Institute"/>
            <person name="Ahrendt S."/>
            <person name="Riley R."/>
            <person name="Andreopoulos W."/>
            <person name="Labutti K."/>
            <person name="Pangilinan J."/>
            <person name="Ruiz-Duenas F.J."/>
            <person name="Barrasa J.M."/>
            <person name="Sanchez-Garcia M."/>
            <person name="Camarero S."/>
            <person name="Miyauchi S."/>
            <person name="Serrano A."/>
            <person name="Linde D."/>
            <person name="Babiker R."/>
            <person name="Drula E."/>
            <person name="Ayuso-Fernandez I."/>
            <person name="Pacheco R."/>
            <person name="Padilla G."/>
            <person name="Ferreira P."/>
            <person name="Barriuso J."/>
            <person name="Kellner H."/>
            <person name="Castanera R."/>
            <person name="Alfaro M."/>
            <person name="Ramirez L."/>
            <person name="Pisabarro A.G."/>
            <person name="Kuo A."/>
            <person name="Tritt A."/>
            <person name="Lipzen A."/>
            <person name="He G."/>
            <person name="Yan M."/>
            <person name="Ng V."/>
            <person name="Cullen D."/>
            <person name="Martin F."/>
            <person name="Rosso M.-N."/>
            <person name="Henrissat B."/>
            <person name="Hibbett D."/>
            <person name="Martinez A.T."/>
            <person name="Grigoriev I.V."/>
        </authorList>
    </citation>
    <scope>NUCLEOTIDE SEQUENCE</scope>
    <source>
        <strain evidence="2">AH 40177</strain>
    </source>
</reference>
<dbReference type="Pfam" id="PF10544">
    <property type="entry name" value="T5orf172"/>
    <property type="match status" value="1"/>
</dbReference>
<dbReference type="InterPro" id="IPR018306">
    <property type="entry name" value="Phage_T5_Orf172_DNA-bd"/>
</dbReference>
<accession>A0A9P5P7P6</accession>
<dbReference type="EMBL" id="JADNRY010000245">
    <property type="protein sequence ID" value="KAF9060419.1"/>
    <property type="molecule type" value="Genomic_DNA"/>
</dbReference>
<comment type="caution">
    <text evidence="2">The sequence shown here is derived from an EMBL/GenBank/DDBJ whole genome shotgun (WGS) entry which is preliminary data.</text>
</comment>
<evidence type="ECO:0000313" key="2">
    <source>
        <dbReference type="EMBL" id="KAF9060419.1"/>
    </source>
</evidence>
<dbReference type="Proteomes" id="UP000772434">
    <property type="component" value="Unassembled WGS sequence"/>
</dbReference>
<name>A0A9P5P7P6_9AGAR</name>
<dbReference type="PANTHER" id="PTHR28094:SF1">
    <property type="entry name" value="MEIOTICALLY UP-REGULATED GENE 113 PROTEIN"/>
    <property type="match status" value="1"/>
</dbReference>
<keyword evidence="3" id="KW-1185">Reference proteome</keyword>
<sequence length="133" mass="15685">MVRRGTNDLWDLISRRESRPVSKSDGKGYVYLLRERNVANNATIVKAGMTKNLKKRLAQHDQKCPQVIREVLWYRKVTCRRRTEALLHLHLEILSLDRPRNVCLTCGTRHIELFTFSASEIPRLVRRLKRMAF</sequence>
<organism evidence="2 3">
    <name type="scientific">Rhodocollybia butyracea</name>
    <dbReference type="NCBI Taxonomy" id="206335"/>
    <lineage>
        <taxon>Eukaryota</taxon>
        <taxon>Fungi</taxon>
        <taxon>Dikarya</taxon>
        <taxon>Basidiomycota</taxon>
        <taxon>Agaricomycotina</taxon>
        <taxon>Agaricomycetes</taxon>
        <taxon>Agaricomycetidae</taxon>
        <taxon>Agaricales</taxon>
        <taxon>Marasmiineae</taxon>
        <taxon>Omphalotaceae</taxon>
        <taxon>Rhodocollybia</taxon>
    </lineage>
</organism>
<dbReference type="InterPro" id="IPR053006">
    <property type="entry name" value="Meiosis_regulatory"/>
</dbReference>
<proteinExistence type="predicted"/>